<dbReference type="Proteomes" id="UP000013523">
    <property type="component" value="Chromosome"/>
</dbReference>
<protein>
    <submittedName>
        <fullName evidence="1">Uncharacterized protein</fullName>
    </submittedName>
</protein>
<dbReference type="STRING" id="86416.Clopa_3733"/>
<accession>R4KA20</accession>
<gene>
    <name evidence="1" type="ORF">Clopa_3733</name>
</gene>
<sequence length="75" mass="9066">MFFAVSEIPKSVEIQRYLTSIHIDNWIKQDVFLFRWWFLLDSNSLKINKAIISLFRSSYSDLQMLNKSLYNKIFI</sequence>
<dbReference type="EMBL" id="CP003261">
    <property type="protein sequence ID" value="AGK98511.1"/>
    <property type="molecule type" value="Genomic_DNA"/>
</dbReference>
<keyword evidence="2" id="KW-1185">Reference proteome</keyword>
<name>R4KA20_CLOPA</name>
<proteinExistence type="predicted"/>
<organism evidence="1 2">
    <name type="scientific">Clostridium pasteurianum BC1</name>
    <dbReference type="NCBI Taxonomy" id="86416"/>
    <lineage>
        <taxon>Bacteria</taxon>
        <taxon>Bacillati</taxon>
        <taxon>Bacillota</taxon>
        <taxon>Clostridia</taxon>
        <taxon>Eubacteriales</taxon>
        <taxon>Clostridiaceae</taxon>
        <taxon>Clostridium</taxon>
    </lineage>
</organism>
<dbReference type="HOGENOM" id="CLU_2664655_0_0_9"/>
<evidence type="ECO:0000313" key="2">
    <source>
        <dbReference type="Proteomes" id="UP000013523"/>
    </source>
</evidence>
<reference evidence="1 2" key="1">
    <citation type="submission" date="2012-01" db="EMBL/GenBank/DDBJ databases">
        <title>Complete sequence of chromosome of Clostridium pasteurianum BC1.</title>
        <authorList>
            <consortium name="US DOE Joint Genome Institute"/>
            <person name="Lucas S."/>
            <person name="Han J."/>
            <person name="Lapidus A."/>
            <person name="Cheng J.-F."/>
            <person name="Goodwin L."/>
            <person name="Pitluck S."/>
            <person name="Peters L."/>
            <person name="Mikhailova N."/>
            <person name="Teshima H."/>
            <person name="Detter J.C."/>
            <person name="Han C."/>
            <person name="Tapia R."/>
            <person name="Land M."/>
            <person name="Hauser L."/>
            <person name="Kyrpides N."/>
            <person name="Ivanova N."/>
            <person name="Pagani I."/>
            <person name="Dunn J."/>
            <person name="Taghavi S."/>
            <person name="Francis A."/>
            <person name="van der Lelie D."/>
            <person name="Woyke T."/>
        </authorList>
    </citation>
    <scope>NUCLEOTIDE SEQUENCE [LARGE SCALE GENOMIC DNA]</scope>
    <source>
        <strain evidence="1 2">BC1</strain>
    </source>
</reference>
<dbReference type="KEGG" id="cpas:Clopa_3733"/>
<evidence type="ECO:0000313" key="1">
    <source>
        <dbReference type="EMBL" id="AGK98511.1"/>
    </source>
</evidence>
<dbReference type="AlphaFoldDB" id="R4KA20"/>